<dbReference type="EMBL" id="BSXV01007993">
    <property type="protein sequence ID" value="GMF05850.1"/>
    <property type="molecule type" value="Genomic_DNA"/>
</dbReference>
<protein>
    <submittedName>
        <fullName evidence="1">Unnamed protein product</fullName>
    </submittedName>
</protein>
<organism evidence="1 2">
    <name type="scientific">Candida boidinii</name>
    <name type="common">Yeast</name>
    <dbReference type="NCBI Taxonomy" id="5477"/>
    <lineage>
        <taxon>Eukaryota</taxon>
        <taxon>Fungi</taxon>
        <taxon>Dikarya</taxon>
        <taxon>Ascomycota</taxon>
        <taxon>Saccharomycotina</taxon>
        <taxon>Pichiomycetes</taxon>
        <taxon>Pichiales</taxon>
        <taxon>Pichiaceae</taxon>
        <taxon>Ogataea</taxon>
        <taxon>Ogataea/Candida clade</taxon>
    </lineage>
</organism>
<reference evidence="1" key="1">
    <citation type="submission" date="2023-04" db="EMBL/GenBank/DDBJ databases">
        <title>Candida boidinii NBRC 1967.</title>
        <authorList>
            <person name="Ichikawa N."/>
            <person name="Sato H."/>
            <person name="Tonouchi N."/>
        </authorList>
    </citation>
    <scope>NUCLEOTIDE SEQUENCE</scope>
    <source>
        <strain evidence="1">NBRC 1967</strain>
    </source>
</reference>
<sequence length="111" mass="12592">MDIQKSLFEAAKAKFDTHRVIVNEWKDFVPELNKKNLILAPWCGVMECEEDIKDSSAKKDDGEELEVDDKSPSMGAKSLCIPFEQPTLAPGQKCVRCDKEAINYTMFGRSY</sequence>
<keyword evidence="2" id="KW-1185">Reference proteome</keyword>
<gene>
    <name evidence="1" type="ORF">Cboi01_000663300</name>
</gene>
<accession>A0ACB5U9H8</accession>
<comment type="caution">
    <text evidence="1">The sequence shown here is derived from an EMBL/GenBank/DDBJ whole genome shotgun (WGS) entry which is preliminary data.</text>
</comment>
<proteinExistence type="predicted"/>
<dbReference type="Proteomes" id="UP001165101">
    <property type="component" value="Unassembled WGS sequence"/>
</dbReference>
<evidence type="ECO:0000313" key="2">
    <source>
        <dbReference type="Proteomes" id="UP001165101"/>
    </source>
</evidence>
<name>A0ACB5U9H8_CANBO</name>
<evidence type="ECO:0000313" key="1">
    <source>
        <dbReference type="EMBL" id="GMF05850.1"/>
    </source>
</evidence>